<dbReference type="PANTHER" id="PTHR42723">
    <property type="entry name" value="CHLOROPHYLL SYNTHASE"/>
    <property type="match status" value="1"/>
</dbReference>
<comment type="caution">
    <text evidence="6">The sequence shown here is derived from an EMBL/GenBank/DDBJ whole genome shotgun (WGS) entry which is preliminary data.</text>
</comment>
<feature type="transmembrane region" description="Helical" evidence="5">
    <location>
        <begin position="111"/>
        <end position="131"/>
    </location>
</feature>
<keyword evidence="4 5" id="KW-0472">Membrane</keyword>
<organism evidence="6">
    <name type="scientific">marine sediment metagenome</name>
    <dbReference type="NCBI Taxonomy" id="412755"/>
    <lineage>
        <taxon>unclassified sequences</taxon>
        <taxon>metagenomes</taxon>
        <taxon>ecological metagenomes</taxon>
    </lineage>
</organism>
<protein>
    <recommendedName>
        <fullName evidence="7">Prenyltransferase</fullName>
    </recommendedName>
</protein>
<keyword evidence="3 5" id="KW-1133">Transmembrane helix</keyword>
<evidence type="ECO:0000313" key="6">
    <source>
        <dbReference type="EMBL" id="GAH82781.1"/>
    </source>
</evidence>
<feature type="non-terminal residue" evidence="6">
    <location>
        <position position="1"/>
    </location>
</feature>
<evidence type="ECO:0000256" key="3">
    <source>
        <dbReference type="ARBA" id="ARBA00022989"/>
    </source>
</evidence>
<dbReference type="PANTHER" id="PTHR42723:SF1">
    <property type="entry name" value="CHLOROPHYLL SYNTHASE, CHLOROPLASTIC"/>
    <property type="match status" value="1"/>
</dbReference>
<evidence type="ECO:0008006" key="7">
    <source>
        <dbReference type="Google" id="ProtNLM"/>
    </source>
</evidence>
<dbReference type="GO" id="GO:0016765">
    <property type="term" value="F:transferase activity, transferring alkyl or aryl (other than methyl) groups"/>
    <property type="evidence" value="ECO:0007669"/>
    <property type="project" value="InterPro"/>
</dbReference>
<feature type="transmembrane region" description="Helical" evidence="5">
    <location>
        <begin position="86"/>
        <end position="105"/>
    </location>
</feature>
<evidence type="ECO:0000256" key="1">
    <source>
        <dbReference type="ARBA" id="ARBA00004141"/>
    </source>
</evidence>
<name>X1IK33_9ZZZZ</name>
<dbReference type="InterPro" id="IPR000537">
    <property type="entry name" value="UbiA_prenyltransferase"/>
</dbReference>
<dbReference type="InterPro" id="IPR044878">
    <property type="entry name" value="UbiA_sf"/>
</dbReference>
<reference evidence="6" key="1">
    <citation type="journal article" date="2014" name="Front. Microbiol.">
        <title>High frequency of phylogenetically diverse reductive dehalogenase-homologous genes in deep subseafloor sedimentary metagenomes.</title>
        <authorList>
            <person name="Kawai M."/>
            <person name="Futagami T."/>
            <person name="Toyoda A."/>
            <person name="Takaki Y."/>
            <person name="Nishi S."/>
            <person name="Hori S."/>
            <person name="Arai W."/>
            <person name="Tsubouchi T."/>
            <person name="Morono Y."/>
            <person name="Uchiyama I."/>
            <person name="Ito T."/>
            <person name="Fujiyama A."/>
            <person name="Inagaki F."/>
            <person name="Takami H."/>
        </authorList>
    </citation>
    <scope>NUCLEOTIDE SEQUENCE</scope>
    <source>
        <strain evidence="6">Expedition CK06-06</strain>
    </source>
</reference>
<proteinExistence type="predicted"/>
<dbReference type="Pfam" id="PF01040">
    <property type="entry name" value="UbiA"/>
    <property type="match status" value="1"/>
</dbReference>
<feature type="non-terminal residue" evidence="6">
    <location>
        <position position="246"/>
    </location>
</feature>
<evidence type="ECO:0000256" key="2">
    <source>
        <dbReference type="ARBA" id="ARBA00022692"/>
    </source>
</evidence>
<dbReference type="EMBL" id="BARU01038268">
    <property type="protein sequence ID" value="GAH82781.1"/>
    <property type="molecule type" value="Genomic_DNA"/>
</dbReference>
<dbReference type="GO" id="GO:0016020">
    <property type="term" value="C:membrane"/>
    <property type="evidence" value="ECO:0007669"/>
    <property type="project" value="UniProtKB-SubCell"/>
</dbReference>
<evidence type="ECO:0000256" key="5">
    <source>
        <dbReference type="SAM" id="Phobius"/>
    </source>
</evidence>
<gene>
    <name evidence="6" type="ORF">S03H2_59505</name>
</gene>
<feature type="transmembrane region" description="Helical" evidence="5">
    <location>
        <begin position="180"/>
        <end position="198"/>
    </location>
</feature>
<evidence type="ECO:0000256" key="4">
    <source>
        <dbReference type="ARBA" id="ARBA00023136"/>
    </source>
</evidence>
<sequence length="246" mass="26034">GLNSPFMPAWPSWGTIGLAIATVLPFNAAANALNDYFDYPIDKVNRPDRPLASGALPRNAGWWLAVVLFVAGTLAALQLPPAARRIALLIALPLMVLYTPVFKGLPLVGNAVVAAILGLAFLFAGAAFGHLELMWGPFGLAAGFTLLREAVKDVEDVAGDAAVGVATFAVRWGVPAGIKLALVLTLFLMFGCLLPYILKIYGAAYLAAVIIGVEIPLLYTIIYLVKHPNPEGSGWVAKVLKVDIFA</sequence>
<dbReference type="AlphaFoldDB" id="X1IK33"/>
<feature type="transmembrane region" description="Helical" evidence="5">
    <location>
        <begin position="60"/>
        <end position="79"/>
    </location>
</feature>
<keyword evidence="2 5" id="KW-0812">Transmembrane</keyword>
<dbReference type="Gene3D" id="1.10.357.140">
    <property type="entry name" value="UbiA prenyltransferase"/>
    <property type="match status" value="1"/>
</dbReference>
<dbReference type="CDD" id="cd13961">
    <property type="entry name" value="PT_UbiA_DGGGPS"/>
    <property type="match status" value="1"/>
</dbReference>
<comment type="subcellular location">
    <subcellularLocation>
        <location evidence="1">Membrane</location>
        <topology evidence="1">Multi-pass membrane protein</topology>
    </subcellularLocation>
</comment>
<dbReference type="InterPro" id="IPR050475">
    <property type="entry name" value="Prenyltransferase_related"/>
</dbReference>
<accession>X1IK33</accession>
<feature type="transmembrane region" description="Helical" evidence="5">
    <location>
        <begin position="204"/>
        <end position="225"/>
    </location>
</feature>